<proteinExistence type="predicted"/>
<reference evidence="2" key="1">
    <citation type="journal article" date="2012" name="Nat. Biotechnol.">
        <title>Reference genome sequence of the model plant Setaria.</title>
        <authorList>
            <person name="Bennetzen J.L."/>
            <person name="Schmutz J."/>
            <person name="Wang H."/>
            <person name="Percifield R."/>
            <person name="Hawkins J."/>
            <person name="Pontaroli A.C."/>
            <person name="Estep M."/>
            <person name="Feng L."/>
            <person name="Vaughn J.N."/>
            <person name="Grimwood J."/>
            <person name="Jenkins J."/>
            <person name="Barry K."/>
            <person name="Lindquist E."/>
            <person name="Hellsten U."/>
            <person name="Deshpande S."/>
            <person name="Wang X."/>
            <person name="Wu X."/>
            <person name="Mitros T."/>
            <person name="Triplett J."/>
            <person name="Yang X."/>
            <person name="Ye C.Y."/>
            <person name="Mauro-Herrera M."/>
            <person name="Wang L."/>
            <person name="Li P."/>
            <person name="Sharma M."/>
            <person name="Sharma R."/>
            <person name="Ronald P.C."/>
            <person name="Panaud O."/>
            <person name="Kellogg E.A."/>
            <person name="Brutnell T.P."/>
            <person name="Doust A.N."/>
            <person name="Tuskan G.A."/>
            <person name="Rokhsar D."/>
            <person name="Devos K.M."/>
        </authorList>
    </citation>
    <scope>NUCLEOTIDE SEQUENCE [LARGE SCALE GENOMIC DNA]</scope>
    <source>
        <strain evidence="2">Yugu1</strain>
    </source>
</reference>
<protein>
    <submittedName>
        <fullName evidence="2">Uncharacterized protein</fullName>
    </submittedName>
</protein>
<sequence>MAKTFIAFAILLLATSQLAYVVTSRQLPVENPKLDASSSLINRGVGKGGSNGEVGKVGSIGEEKAILYAPNMVFRPPRITPCKARAC</sequence>
<gene>
    <name evidence="2" type="ORF">SETIT_7G261800v2</name>
</gene>
<dbReference type="EMBL" id="CM003534">
    <property type="protein sequence ID" value="RCV35711.1"/>
    <property type="molecule type" value="Genomic_DNA"/>
</dbReference>
<reference evidence="2" key="2">
    <citation type="submission" date="2015-07" db="EMBL/GenBank/DDBJ databases">
        <authorList>
            <person name="Noorani M."/>
        </authorList>
    </citation>
    <scope>NUCLEOTIDE SEQUENCE</scope>
    <source>
        <strain evidence="2">Yugu1</strain>
    </source>
</reference>
<feature type="chain" id="PRO_5017000530" evidence="1">
    <location>
        <begin position="25"/>
        <end position="87"/>
    </location>
</feature>
<accession>A0A368RZY4</accession>
<evidence type="ECO:0000313" key="2">
    <source>
        <dbReference type="EMBL" id="RCV35711.1"/>
    </source>
</evidence>
<dbReference type="AlphaFoldDB" id="A0A368RZY4"/>
<evidence type="ECO:0000256" key="1">
    <source>
        <dbReference type="SAM" id="SignalP"/>
    </source>
</evidence>
<name>A0A368RZY4_SETIT</name>
<keyword evidence="1" id="KW-0732">Signal</keyword>
<organism evidence="2">
    <name type="scientific">Setaria italica</name>
    <name type="common">Foxtail millet</name>
    <name type="synonym">Panicum italicum</name>
    <dbReference type="NCBI Taxonomy" id="4555"/>
    <lineage>
        <taxon>Eukaryota</taxon>
        <taxon>Viridiplantae</taxon>
        <taxon>Streptophyta</taxon>
        <taxon>Embryophyta</taxon>
        <taxon>Tracheophyta</taxon>
        <taxon>Spermatophyta</taxon>
        <taxon>Magnoliopsida</taxon>
        <taxon>Liliopsida</taxon>
        <taxon>Poales</taxon>
        <taxon>Poaceae</taxon>
        <taxon>PACMAD clade</taxon>
        <taxon>Panicoideae</taxon>
        <taxon>Panicodae</taxon>
        <taxon>Paniceae</taxon>
        <taxon>Cenchrinae</taxon>
        <taxon>Setaria</taxon>
    </lineage>
</organism>
<feature type="signal peptide" evidence="1">
    <location>
        <begin position="1"/>
        <end position="24"/>
    </location>
</feature>